<comment type="caution">
    <text evidence="2">The sequence shown here is derived from an EMBL/GenBank/DDBJ whole genome shotgun (WGS) entry which is preliminary data.</text>
</comment>
<dbReference type="Gene3D" id="1.10.10.10">
    <property type="entry name" value="Winged helix-like DNA-binding domain superfamily/Winged helix DNA-binding domain"/>
    <property type="match status" value="1"/>
</dbReference>
<name>A0A1L8QXN8_9ENTE</name>
<dbReference type="InterPro" id="IPR007737">
    <property type="entry name" value="Mga_HTH"/>
</dbReference>
<dbReference type="AlphaFoldDB" id="A0A1L8QXN8"/>
<evidence type="ECO:0000313" key="3">
    <source>
        <dbReference type="Proteomes" id="UP000182149"/>
    </source>
</evidence>
<dbReference type="EMBL" id="JXKD01000001">
    <property type="protein sequence ID" value="OJG12262.1"/>
    <property type="molecule type" value="Genomic_DNA"/>
</dbReference>
<dbReference type="Proteomes" id="UP000182149">
    <property type="component" value="Unassembled WGS sequence"/>
</dbReference>
<sequence length="469" mass="56015">MTKDVWLKIDLLELLDNHTGALYFHEILVAFPQISLSTLQKKCHELQQEIKNCYLQEEVQLIIDRRNGIELIRETTTLQKIIERLITKELPYQISQKFIYENVLNTEELCEQFAISHSHMRRKIAVINGFINDYDLHITVSNQIKLFGSEKRRRSLLIAMVSLAHRQISTIAWIDNSIFYLKQAKKIMDYLQLPVSYHYLETIAIISFVNEQAIKRSRKILFQKEEKVLLQAIQFPKKPYFLLHWEENDWIFLLLSIHSIPFSPAPFSIEESFKRSFRTNALYLNWRILFQTYFSPLQKEQEDLLHYELLREYVTLNLLKVNDTFSNTYTLSILKTLEVSYPRYFQVFSTFWQGYTQCHPLFNLLHAQVNALFICETFVPWNHYLPQVSLFIDTYLMPKLEKWMTFKTASTLSKKYRITFTQNQENADFIITTYHDTHFFKKEKIILVEPTFSANDLTIIEKRLDAFYQ</sequence>
<dbReference type="InterPro" id="IPR036388">
    <property type="entry name" value="WH-like_DNA-bd_sf"/>
</dbReference>
<dbReference type="STRING" id="328396.RU93_GL000192"/>
<feature type="domain" description="Mga helix-turn-helix" evidence="1">
    <location>
        <begin position="76"/>
        <end position="155"/>
    </location>
</feature>
<dbReference type="Pfam" id="PF05043">
    <property type="entry name" value="Mga"/>
    <property type="match status" value="1"/>
</dbReference>
<evidence type="ECO:0000313" key="2">
    <source>
        <dbReference type="EMBL" id="OJG12262.1"/>
    </source>
</evidence>
<organism evidence="2 3">
    <name type="scientific">Enterococcus aquimarinus</name>
    <dbReference type="NCBI Taxonomy" id="328396"/>
    <lineage>
        <taxon>Bacteria</taxon>
        <taxon>Bacillati</taxon>
        <taxon>Bacillota</taxon>
        <taxon>Bacilli</taxon>
        <taxon>Lactobacillales</taxon>
        <taxon>Enterococcaceae</taxon>
        <taxon>Enterococcus</taxon>
    </lineage>
</organism>
<accession>A0A1L8QXN8</accession>
<reference evidence="2 3" key="1">
    <citation type="submission" date="2014-12" db="EMBL/GenBank/DDBJ databases">
        <title>Draft genome sequences of 29 type strains of Enterococci.</title>
        <authorList>
            <person name="Zhong Z."/>
            <person name="Sun Z."/>
            <person name="Liu W."/>
            <person name="Zhang W."/>
            <person name="Zhang H."/>
        </authorList>
    </citation>
    <scope>NUCLEOTIDE SEQUENCE [LARGE SCALE GENOMIC DNA]</scope>
    <source>
        <strain evidence="2 3">DSM 17690</strain>
    </source>
</reference>
<protein>
    <recommendedName>
        <fullName evidence="1">Mga helix-turn-helix domain-containing protein</fullName>
    </recommendedName>
</protein>
<gene>
    <name evidence="2" type="ORF">RU93_GL000192</name>
</gene>
<proteinExistence type="predicted"/>
<evidence type="ECO:0000259" key="1">
    <source>
        <dbReference type="Pfam" id="PF05043"/>
    </source>
</evidence>
<dbReference type="RefSeq" id="WP_245785353.1">
    <property type="nucleotide sequence ID" value="NZ_JBHSHF010000002.1"/>
</dbReference>
<keyword evidence="3" id="KW-1185">Reference proteome</keyword>